<evidence type="ECO:0000313" key="10">
    <source>
        <dbReference type="EMBL" id="KZS08272.1"/>
    </source>
</evidence>
<dbReference type="Pfam" id="PF12796">
    <property type="entry name" value="Ank_2"/>
    <property type="match status" value="1"/>
</dbReference>
<keyword evidence="6" id="KW-0539">Nucleus</keyword>
<keyword evidence="5" id="KW-0040">ANK repeat</keyword>
<evidence type="ECO:0000256" key="7">
    <source>
        <dbReference type="ARBA" id="ARBA00030621"/>
    </source>
</evidence>
<feature type="region of interest" description="Disordered" evidence="9">
    <location>
        <begin position="226"/>
        <end position="245"/>
    </location>
</feature>
<evidence type="ECO:0000256" key="1">
    <source>
        <dbReference type="ARBA" id="ARBA00004123"/>
    </source>
</evidence>
<dbReference type="AlphaFoldDB" id="A0A0P5W6Q7"/>
<comment type="caution">
    <text evidence="10">The sequence shown here is derived from an EMBL/GenBank/DDBJ whole genome shotgun (WGS) entry which is preliminary data.</text>
</comment>
<dbReference type="SUPFAM" id="SSF48403">
    <property type="entry name" value="Ankyrin repeat"/>
    <property type="match status" value="1"/>
</dbReference>
<evidence type="ECO:0000256" key="8">
    <source>
        <dbReference type="ARBA" id="ARBA00030802"/>
    </source>
</evidence>
<dbReference type="SMART" id="SM00248">
    <property type="entry name" value="ANK"/>
    <property type="match status" value="2"/>
</dbReference>
<evidence type="ECO:0000256" key="3">
    <source>
        <dbReference type="ARBA" id="ARBA00022553"/>
    </source>
</evidence>
<accession>A0A0P5W6Q7</accession>
<keyword evidence="3" id="KW-0597">Phosphoprotein</keyword>
<evidence type="ECO:0000313" key="11">
    <source>
        <dbReference type="Proteomes" id="UP000076858"/>
    </source>
</evidence>
<sequence length="372" mass="44006">MNTCFHRTMTSKIKKRFDRLIMCVKLNDIQRLEHYTKRKKYAKMQLDETWVNKRRETLIHLACRLGRHKIVKFLLNNSIGDPTSMDYKGNTPLHVALKAIMKIDERNQYIEAYRKMILSNLKEMSVSLTQTNLNGQTAKDLLDLADSVYQYHLGGSEKKKEYAQQKNEQDWEQKLVAELDYEYENHWGKYEKDFLEEESNETESYDSWAKRMIFEHKQKNSAQKFSIPSQAQSNHKASWTQEDQQKFLKDEETRRQLRKAAETADRRFLFLSKLSMLIKTENTIEMSDLPFQPTDAIESIGQLILLHVKESENTDTKRKALRELQRLWHPDKFSQKFGARLKEEIRESVLKKVTEISQYLNAFNCGSEATNN</sequence>
<dbReference type="PANTHER" id="PTHR15263">
    <property type="entry name" value="I-KAPPA-B-LIKE PROTEIN IKBL"/>
    <property type="match status" value="1"/>
</dbReference>
<evidence type="ECO:0000256" key="2">
    <source>
        <dbReference type="ARBA" id="ARBA00014259"/>
    </source>
</evidence>
<reference evidence="10 11" key="1">
    <citation type="submission" date="2016-03" db="EMBL/GenBank/DDBJ databases">
        <title>EvidentialGene: Evidence-directed Construction of Genes on Genomes.</title>
        <authorList>
            <person name="Gilbert D.G."/>
            <person name="Choi J.-H."/>
            <person name="Mockaitis K."/>
            <person name="Colbourne J."/>
            <person name="Pfrender M."/>
        </authorList>
    </citation>
    <scope>NUCLEOTIDE SEQUENCE [LARGE SCALE GENOMIC DNA]</scope>
    <source>
        <strain evidence="10 11">Xinb3</strain>
        <tissue evidence="10">Complete organism</tissue>
    </source>
</reference>
<evidence type="ECO:0000256" key="5">
    <source>
        <dbReference type="ARBA" id="ARBA00023043"/>
    </source>
</evidence>
<dbReference type="InterPro" id="IPR038753">
    <property type="entry name" value="NFKBIL1"/>
</dbReference>
<feature type="compositionally biased region" description="Polar residues" evidence="9">
    <location>
        <begin position="226"/>
        <end position="242"/>
    </location>
</feature>
<proteinExistence type="predicted"/>
<protein>
    <recommendedName>
        <fullName evidence="2">NF-kappa-B inhibitor-like protein 1</fullName>
    </recommendedName>
    <alternativeName>
        <fullName evidence="7">Inhibitor of kappa B-like protein</fullName>
    </alternativeName>
    <alternativeName>
        <fullName evidence="8">Nuclear factor of kappa light polypeptide gene enhancer in B-cells inhibitor-like 1</fullName>
    </alternativeName>
</protein>
<dbReference type="EMBL" id="LRGB01002251">
    <property type="protein sequence ID" value="KZS08272.1"/>
    <property type="molecule type" value="Genomic_DNA"/>
</dbReference>
<evidence type="ECO:0000256" key="4">
    <source>
        <dbReference type="ARBA" id="ARBA00022737"/>
    </source>
</evidence>
<dbReference type="InterPro" id="IPR002110">
    <property type="entry name" value="Ankyrin_rpt"/>
</dbReference>
<dbReference type="InterPro" id="IPR036770">
    <property type="entry name" value="Ankyrin_rpt-contain_sf"/>
</dbReference>
<gene>
    <name evidence="10" type="ORF">APZ42_027803</name>
</gene>
<dbReference type="GO" id="GO:0043124">
    <property type="term" value="P:negative regulation of canonical NF-kappaB signal transduction"/>
    <property type="evidence" value="ECO:0007669"/>
    <property type="project" value="InterPro"/>
</dbReference>
<name>A0A0P5W6Q7_9CRUS</name>
<organism evidence="10 11">
    <name type="scientific">Daphnia magna</name>
    <dbReference type="NCBI Taxonomy" id="35525"/>
    <lineage>
        <taxon>Eukaryota</taxon>
        <taxon>Metazoa</taxon>
        <taxon>Ecdysozoa</taxon>
        <taxon>Arthropoda</taxon>
        <taxon>Crustacea</taxon>
        <taxon>Branchiopoda</taxon>
        <taxon>Diplostraca</taxon>
        <taxon>Cladocera</taxon>
        <taxon>Anomopoda</taxon>
        <taxon>Daphniidae</taxon>
        <taxon>Daphnia</taxon>
    </lineage>
</organism>
<dbReference type="GO" id="GO:0005634">
    <property type="term" value="C:nucleus"/>
    <property type="evidence" value="ECO:0007669"/>
    <property type="project" value="UniProtKB-SubCell"/>
</dbReference>
<evidence type="ECO:0000256" key="6">
    <source>
        <dbReference type="ARBA" id="ARBA00023242"/>
    </source>
</evidence>
<keyword evidence="11" id="KW-1185">Reference proteome</keyword>
<evidence type="ECO:0000256" key="9">
    <source>
        <dbReference type="SAM" id="MobiDB-lite"/>
    </source>
</evidence>
<comment type="subcellular location">
    <subcellularLocation>
        <location evidence="1">Nucleus</location>
    </subcellularLocation>
</comment>
<dbReference type="PANTHER" id="PTHR15263:SF1">
    <property type="entry name" value="NF-KAPPA-B INHIBITOR-LIKE PROTEIN 1"/>
    <property type="match status" value="1"/>
</dbReference>
<dbReference type="OrthoDB" id="412109at2759"/>
<keyword evidence="4" id="KW-0677">Repeat</keyword>
<dbReference type="Proteomes" id="UP000076858">
    <property type="component" value="Unassembled WGS sequence"/>
</dbReference>
<dbReference type="Gene3D" id="1.25.40.20">
    <property type="entry name" value="Ankyrin repeat-containing domain"/>
    <property type="match status" value="1"/>
</dbReference>